<dbReference type="GO" id="GO:0006313">
    <property type="term" value="P:DNA transposition"/>
    <property type="evidence" value="ECO:0007669"/>
    <property type="project" value="InterPro"/>
</dbReference>
<evidence type="ECO:0000256" key="1">
    <source>
        <dbReference type="SAM" id="MobiDB-lite"/>
    </source>
</evidence>
<dbReference type="Gene3D" id="3.30.70.1290">
    <property type="entry name" value="Transposase IS200-like"/>
    <property type="match status" value="1"/>
</dbReference>
<evidence type="ECO:0000313" key="3">
    <source>
        <dbReference type="EMBL" id="NEV65048.1"/>
    </source>
</evidence>
<dbReference type="PANTHER" id="PTHR36966:SF1">
    <property type="entry name" value="REP-ASSOCIATED TYROSINE TRANSPOSASE"/>
    <property type="match status" value="1"/>
</dbReference>
<feature type="region of interest" description="Disordered" evidence="1">
    <location>
        <begin position="1"/>
        <end position="22"/>
    </location>
</feature>
<dbReference type="RefSeq" id="WP_164456379.1">
    <property type="nucleotide sequence ID" value="NZ_JAAIJQ010000140.1"/>
</dbReference>
<dbReference type="Proteomes" id="UP000483379">
    <property type="component" value="Unassembled WGS sequence"/>
</dbReference>
<dbReference type="AlphaFoldDB" id="A0A6M0K5J5"/>
<comment type="caution">
    <text evidence="3">The sequence shown here is derived from an EMBL/GenBank/DDBJ whole genome shotgun (WGS) entry which is preliminary data.</text>
</comment>
<dbReference type="EMBL" id="JAAIJQ010000140">
    <property type="protein sequence ID" value="NEV65048.1"/>
    <property type="molecule type" value="Genomic_DNA"/>
</dbReference>
<evidence type="ECO:0000313" key="4">
    <source>
        <dbReference type="Proteomes" id="UP000483379"/>
    </source>
</evidence>
<dbReference type="InterPro" id="IPR052715">
    <property type="entry name" value="RAYT_transposase"/>
</dbReference>
<dbReference type="SMART" id="SM01321">
    <property type="entry name" value="Y1_Tnp"/>
    <property type="match status" value="1"/>
</dbReference>
<sequence length="153" mass="17597">MADRLHRSSPQPHSKDLRKGRFSENGRAYHITTTTWMRRSVFAELEPARILIQALMASDRLGRGETLAFVVMPDHLHWRLTLSDTRLQDVVGSMKSVVAHRIGGRIWQPGYHDHAIRQEEDLRAVARYIVANPLRAGLADRIGDYPHWDAVWL</sequence>
<feature type="domain" description="Transposase IS200-like" evidence="2">
    <location>
        <begin position="24"/>
        <end position="132"/>
    </location>
</feature>
<organism evidence="3 4">
    <name type="scientific">Thiorhodococcus minor</name>
    <dbReference type="NCBI Taxonomy" id="57489"/>
    <lineage>
        <taxon>Bacteria</taxon>
        <taxon>Pseudomonadati</taxon>
        <taxon>Pseudomonadota</taxon>
        <taxon>Gammaproteobacteria</taxon>
        <taxon>Chromatiales</taxon>
        <taxon>Chromatiaceae</taxon>
        <taxon>Thiorhodococcus</taxon>
    </lineage>
</organism>
<dbReference type="SUPFAM" id="SSF143422">
    <property type="entry name" value="Transposase IS200-like"/>
    <property type="match status" value="1"/>
</dbReference>
<dbReference type="GO" id="GO:0004803">
    <property type="term" value="F:transposase activity"/>
    <property type="evidence" value="ECO:0007669"/>
    <property type="project" value="InterPro"/>
</dbReference>
<dbReference type="InterPro" id="IPR002686">
    <property type="entry name" value="Transposase_17"/>
</dbReference>
<accession>A0A6M0K5J5</accession>
<evidence type="ECO:0000259" key="2">
    <source>
        <dbReference type="SMART" id="SM01321"/>
    </source>
</evidence>
<gene>
    <name evidence="3" type="ORF">G3446_24850</name>
</gene>
<dbReference type="Pfam" id="PF01797">
    <property type="entry name" value="Y1_Tnp"/>
    <property type="match status" value="1"/>
</dbReference>
<feature type="compositionally biased region" description="Basic and acidic residues" evidence="1">
    <location>
        <begin position="13"/>
        <end position="22"/>
    </location>
</feature>
<name>A0A6M0K5J5_9GAMM</name>
<proteinExistence type="predicted"/>
<protein>
    <submittedName>
        <fullName evidence="3">Transposase</fullName>
    </submittedName>
</protein>
<reference evidence="3 4" key="1">
    <citation type="submission" date="2020-02" db="EMBL/GenBank/DDBJ databases">
        <title>Genome sequences of Thiorhodococcus mannitoliphagus and Thiorhodococcus minor, purple sulfur photosynthetic bacteria in the gammaproteobacterial family, Chromatiaceae.</title>
        <authorList>
            <person name="Aviles F.A."/>
            <person name="Meyer T.E."/>
            <person name="Kyndt J.A."/>
        </authorList>
    </citation>
    <scope>NUCLEOTIDE SEQUENCE [LARGE SCALE GENOMIC DNA]</scope>
    <source>
        <strain evidence="3 4">DSM 11518</strain>
    </source>
</reference>
<keyword evidence="4" id="KW-1185">Reference proteome</keyword>
<dbReference type="PANTHER" id="PTHR36966">
    <property type="entry name" value="REP-ASSOCIATED TYROSINE TRANSPOSASE"/>
    <property type="match status" value="1"/>
</dbReference>
<dbReference type="GO" id="GO:0043565">
    <property type="term" value="F:sequence-specific DNA binding"/>
    <property type="evidence" value="ECO:0007669"/>
    <property type="project" value="TreeGrafter"/>
</dbReference>
<dbReference type="InterPro" id="IPR036515">
    <property type="entry name" value="Transposase_17_sf"/>
</dbReference>
<dbReference type="NCBIfam" id="NF047646">
    <property type="entry name" value="REP_Tyr_transpos"/>
    <property type="match status" value="1"/>
</dbReference>